<organism evidence="7 8">
    <name type="scientific">Strigops habroptila</name>
    <name type="common">Kakapo</name>
    <dbReference type="NCBI Taxonomy" id="2489341"/>
    <lineage>
        <taxon>Eukaryota</taxon>
        <taxon>Metazoa</taxon>
        <taxon>Chordata</taxon>
        <taxon>Craniata</taxon>
        <taxon>Vertebrata</taxon>
        <taxon>Euteleostomi</taxon>
        <taxon>Archelosauria</taxon>
        <taxon>Archosauria</taxon>
        <taxon>Dinosauria</taxon>
        <taxon>Saurischia</taxon>
        <taxon>Theropoda</taxon>
        <taxon>Coelurosauria</taxon>
        <taxon>Aves</taxon>
        <taxon>Neognathae</taxon>
        <taxon>Neoaves</taxon>
        <taxon>Telluraves</taxon>
        <taxon>Australaves</taxon>
        <taxon>Psittaciformes</taxon>
        <taxon>Psittacidae</taxon>
        <taxon>Strigops</taxon>
    </lineage>
</organism>
<keyword evidence="3" id="KW-0436">Ligase</keyword>
<protein>
    <recommendedName>
        <fullName evidence="9">Tubulin tyrosine ligase like 3</fullName>
    </recommendedName>
</protein>
<sequence length="239" mass="27244">LGMEGVRNLWIIKPGAKSRGRGITCSARLEEVLELAEKCTAPSVQPGQWVAQKYVERPLLILGTKCDLRQWLLVTNWNPLTIWFYRDSYVRFCSRPFSLHRLHPSRHLCNVSIQKQWRMQFRLYLQEAGHADAWEKVIVPGMKEAVVAALCSAQELVGARKGSFELYGADFMFGEDCKPWLLEINASPTMAPCSAVTRRLCAAVQRDTLRVVLDQRENSRCSIETWRCGSGAREGQQSW</sequence>
<dbReference type="Pfam" id="PF03133">
    <property type="entry name" value="TTL"/>
    <property type="match status" value="1"/>
</dbReference>
<accession>A0A672U9K9</accession>
<comment type="subcellular location">
    <subcellularLocation>
        <location evidence="1">Cytoplasm</location>
        <location evidence="1">Cytoskeleton</location>
        <location evidence="1">Flagellum axoneme</location>
    </subcellularLocation>
</comment>
<dbReference type="GO" id="GO:0015630">
    <property type="term" value="C:microtubule cytoskeleton"/>
    <property type="evidence" value="ECO:0007669"/>
    <property type="project" value="TreeGrafter"/>
</dbReference>
<reference evidence="7" key="2">
    <citation type="submission" date="2025-08" db="UniProtKB">
        <authorList>
            <consortium name="Ensembl"/>
        </authorList>
    </citation>
    <scope>IDENTIFICATION</scope>
</reference>
<evidence type="ECO:0000313" key="7">
    <source>
        <dbReference type="Ensembl" id="ENSSHBP00005010318.1"/>
    </source>
</evidence>
<dbReference type="GO" id="GO:0070736">
    <property type="term" value="F:protein-glycine ligase activity, initiating"/>
    <property type="evidence" value="ECO:0007669"/>
    <property type="project" value="TreeGrafter"/>
</dbReference>
<dbReference type="GO" id="GO:0005524">
    <property type="term" value="F:ATP binding"/>
    <property type="evidence" value="ECO:0007669"/>
    <property type="project" value="UniProtKB-KW"/>
</dbReference>
<evidence type="ECO:0008006" key="9">
    <source>
        <dbReference type="Google" id="ProtNLM"/>
    </source>
</evidence>
<dbReference type="GO" id="GO:0005930">
    <property type="term" value="C:axoneme"/>
    <property type="evidence" value="ECO:0007669"/>
    <property type="project" value="TreeGrafter"/>
</dbReference>
<keyword evidence="5" id="KW-0067">ATP-binding</keyword>
<dbReference type="PANTHER" id="PTHR45870:SF2">
    <property type="entry name" value="TUBULIN MONOGLYCYLASE TTLL3"/>
    <property type="match status" value="1"/>
</dbReference>
<reference evidence="7 8" key="1">
    <citation type="submission" date="2019-11" db="EMBL/GenBank/DDBJ databases">
        <title>Strigops habroptila (kakapo) genome, bStrHab1, primary haplotype, v2.</title>
        <authorList>
            <person name="Jarvis E.D."/>
            <person name="Howard J."/>
            <person name="Rhie A."/>
            <person name="Phillippy A."/>
            <person name="Korlach J."/>
            <person name="Digby A."/>
            <person name="Iorns D."/>
            <person name="Eason D."/>
            <person name="Robertson B."/>
            <person name="Raemaekers T."/>
            <person name="Howe K."/>
            <person name="Lewin H."/>
            <person name="Damas J."/>
            <person name="Hastie A."/>
            <person name="Tracey A."/>
            <person name="Chow W."/>
            <person name="Fedrigo O."/>
        </authorList>
    </citation>
    <scope>NUCLEOTIDE SEQUENCE [LARGE SCALE GENOMIC DNA]</scope>
</reference>
<gene>
    <name evidence="7" type="primary">LOC115616050</name>
</gene>
<reference evidence="7" key="3">
    <citation type="submission" date="2025-09" db="UniProtKB">
        <authorList>
            <consortium name="Ensembl"/>
        </authorList>
    </citation>
    <scope>IDENTIFICATION</scope>
</reference>
<evidence type="ECO:0000313" key="8">
    <source>
        <dbReference type="Proteomes" id="UP000472266"/>
    </source>
</evidence>
<dbReference type="Proteomes" id="UP000472266">
    <property type="component" value="Chromosome 15"/>
</dbReference>
<keyword evidence="2" id="KW-0963">Cytoplasm</keyword>
<keyword evidence="4" id="KW-0547">Nucleotide-binding</keyword>
<dbReference type="PROSITE" id="PS51221">
    <property type="entry name" value="TTL"/>
    <property type="match status" value="1"/>
</dbReference>
<dbReference type="GO" id="GO:0003341">
    <property type="term" value="P:cilium movement"/>
    <property type="evidence" value="ECO:0007669"/>
    <property type="project" value="TreeGrafter"/>
</dbReference>
<evidence type="ECO:0000256" key="3">
    <source>
        <dbReference type="ARBA" id="ARBA00022598"/>
    </source>
</evidence>
<dbReference type="GeneTree" id="ENSGT00940000154857"/>
<dbReference type="GO" id="GO:0060271">
    <property type="term" value="P:cilium assembly"/>
    <property type="evidence" value="ECO:0007669"/>
    <property type="project" value="TreeGrafter"/>
</dbReference>
<evidence type="ECO:0000256" key="4">
    <source>
        <dbReference type="ARBA" id="ARBA00022741"/>
    </source>
</evidence>
<keyword evidence="8" id="KW-1185">Reference proteome</keyword>
<dbReference type="AlphaFoldDB" id="A0A672U9K9"/>
<evidence type="ECO:0000256" key="1">
    <source>
        <dbReference type="ARBA" id="ARBA00004611"/>
    </source>
</evidence>
<dbReference type="InterPro" id="IPR051437">
    <property type="entry name" value="TTLL_monoglycylase"/>
</dbReference>
<evidence type="ECO:0000256" key="5">
    <source>
        <dbReference type="ARBA" id="ARBA00022840"/>
    </source>
</evidence>
<evidence type="ECO:0000256" key="2">
    <source>
        <dbReference type="ARBA" id="ARBA00022490"/>
    </source>
</evidence>
<evidence type="ECO:0000256" key="6">
    <source>
        <dbReference type="ARBA" id="ARBA00048944"/>
    </source>
</evidence>
<name>A0A672U9K9_STRHB</name>
<proteinExistence type="predicted"/>
<dbReference type="PANTHER" id="PTHR45870">
    <property type="entry name" value="TUBULIN MONOGLYCYLASE TTLL3"/>
    <property type="match status" value="1"/>
</dbReference>
<dbReference type="SUPFAM" id="SSF56059">
    <property type="entry name" value="Glutathione synthetase ATP-binding domain-like"/>
    <property type="match status" value="1"/>
</dbReference>
<dbReference type="Gene3D" id="3.30.470.20">
    <property type="entry name" value="ATP-grasp fold, B domain"/>
    <property type="match status" value="1"/>
</dbReference>
<dbReference type="InterPro" id="IPR004344">
    <property type="entry name" value="TTL/TTLL_fam"/>
</dbReference>
<dbReference type="Ensembl" id="ENSSHBT00005012411.1">
    <property type="protein sequence ID" value="ENSSHBP00005010318.1"/>
    <property type="gene ID" value="ENSSHBG00005008958.1"/>
</dbReference>
<comment type="catalytic activity">
    <reaction evidence="6">
        <text>L-glutamyl-[protein] + glycine + ATP = glycyl-L-glutamyl-[protein] + ADP + phosphate + H(+)</text>
        <dbReference type="Rhea" id="RHEA:67180"/>
        <dbReference type="Rhea" id="RHEA-COMP:10208"/>
        <dbReference type="Rhea" id="RHEA-COMP:17207"/>
        <dbReference type="ChEBI" id="CHEBI:15378"/>
        <dbReference type="ChEBI" id="CHEBI:29973"/>
        <dbReference type="ChEBI" id="CHEBI:30616"/>
        <dbReference type="ChEBI" id="CHEBI:43474"/>
        <dbReference type="ChEBI" id="CHEBI:57305"/>
        <dbReference type="ChEBI" id="CHEBI:167890"/>
        <dbReference type="ChEBI" id="CHEBI:456216"/>
    </reaction>
    <physiologicalReaction direction="left-to-right" evidence="6">
        <dbReference type="Rhea" id="RHEA:67181"/>
    </physiologicalReaction>
</comment>